<dbReference type="EMBL" id="CP155573">
    <property type="protein sequence ID" value="XFO67486.1"/>
    <property type="molecule type" value="Genomic_DNA"/>
</dbReference>
<dbReference type="SUPFAM" id="SSF55961">
    <property type="entry name" value="Bet v1-like"/>
    <property type="match status" value="1"/>
</dbReference>
<name>A0ABZ3IPK6_9FIRM</name>
<accession>A0ABZ3IPK6</accession>
<reference evidence="1" key="1">
    <citation type="submission" date="2024-05" db="EMBL/GenBank/DDBJ databases">
        <title>Isolation and characterization of Sporomusa carbonis sp. nov., a carboxydotrophic hydrogenogen in the genus of Sporomusa isolated from a charcoal burning pile.</title>
        <authorList>
            <person name="Boeer T."/>
            <person name="Rosenbaum F."/>
            <person name="Eysell L."/>
            <person name="Mueller V."/>
            <person name="Daniel R."/>
            <person name="Poehlein A."/>
        </authorList>
    </citation>
    <scope>NUCLEOTIDE SEQUENCE [LARGE SCALE GENOMIC DNA]</scope>
    <source>
        <strain evidence="1">DSM 10669</strain>
    </source>
</reference>
<protein>
    <recommendedName>
        <fullName evidence="3">Polyketide cyclase / dehydrase and lipid transport</fullName>
    </recommendedName>
</protein>
<evidence type="ECO:0008006" key="3">
    <source>
        <dbReference type="Google" id="ProtNLM"/>
    </source>
</evidence>
<proteinExistence type="predicted"/>
<dbReference type="Gene3D" id="3.30.530.20">
    <property type="match status" value="1"/>
</dbReference>
<dbReference type="RefSeq" id="WP_094604243.1">
    <property type="nucleotide sequence ID" value="NZ_CP155573.1"/>
</dbReference>
<keyword evidence="2" id="KW-1185">Reference proteome</keyword>
<sequence length="142" mass="16073">MTEFSFQTEINASPEKIWEMYANVTNRFKWEFDLEQISLEGEFVTGSSGQIKLGGQPEMTFTLTSVIPHKEFWDRTVVPDAGIAVCFGHTLTKNGDKTLIKHIAKMEKMDGELSEEDIMLLSQIFQDTPQAILAIKKVVEAE</sequence>
<gene>
    <name evidence="1" type="ORF">SPSIL_036850</name>
</gene>
<organism evidence="1 2">
    <name type="scientific">Sporomusa silvacetica DSM 10669</name>
    <dbReference type="NCBI Taxonomy" id="1123289"/>
    <lineage>
        <taxon>Bacteria</taxon>
        <taxon>Bacillati</taxon>
        <taxon>Bacillota</taxon>
        <taxon>Negativicutes</taxon>
        <taxon>Selenomonadales</taxon>
        <taxon>Sporomusaceae</taxon>
        <taxon>Sporomusa</taxon>
    </lineage>
</organism>
<evidence type="ECO:0000313" key="1">
    <source>
        <dbReference type="EMBL" id="XFO67486.1"/>
    </source>
</evidence>
<evidence type="ECO:0000313" key="2">
    <source>
        <dbReference type="Proteomes" id="UP000216752"/>
    </source>
</evidence>
<dbReference type="Proteomes" id="UP000216752">
    <property type="component" value="Chromosome"/>
</dbReference>
<dbReference type="InterPro" id="IPR023393">
    <property type="entry name" value="START-like_dom_sf"/>
</dbReference>